<feature type="compositionally biased region" description="Pro residues" evidence="1">
    <location>
        <begin position="243"/>
        <end position="253"/>
    </location>
</feature>
<feature type="compositionally biased region" description="Basic and acidic residues" evidence="1">
    <location>
        <begin position="230"/>
        <end position="239"/>
    </location>
</feature>
<comment type="caution">
    <text evidence="2">The sequence shown here is derived from an EMBL/GenBank/DDBJ whole genome shotgun (WGS) entry which is preliminary data.</text>
</comment>
<sequence length="283" mass="33365">MPCCLGIIQFQRCQHALLLKLGCTHGCTEFCPPDKQQTLVISKFLWLCEDCRERISNVELDERCNKWALKKECLQEQGQEVWIPTICMMEDMEQKLYEDKRVNAIEELQWVVEWTYEYGLMLYGVLIRKNWIPQVAAARIRQLRDLRPWDLMVVKDGLRDSKKLFEEQHNETYWSISDQFEEEWLRRRQLPRPPRRELPPVPLFPWKYDESGRRSRESSSTLVCDDDGDEVVKDGKEEQAPPAQQPTPEPSPTPSQVYSVAKEAVNTPEIWSEETDETDMDLL</sequence>
<reference evidence="2" key="1">
    <citation type="submission" date="2021-05" db="EMBL/GenBank/DDBJ databases">
        <authorList>
            <person name="Khan N."/>
        </authorList>
    </citation>
    <scope>NUCLEOTIDE SEQUENCE</scope>
</reference>
<dbReference type="AlphaFoldDB" id="A0A8J2NPB8"/>
<accession>A0A8J2NPB8</accession>
<evidence type="ECO:0000313" key="3">
    <source>
        <dbReference type="Proteomes" id="UP000693738"/>
    </source>
</evidence>
<proteinExistence type="predicted"/>
<evidence type="ECO:0000256" key="1">
    <source>
        <dbReference type="SAM" id="MobiDB-lite"/>
    </source>
</evidence>
<feature type="compositionally biased region" description="Acidic residues" evidence="1">
    <location>
        <begin position="271"/>
        <end position="283"/>
    </location>
</feature>
<dbReference type="Proteomes" id="UP000693738">
    <property type="component" value="Unassembled WGS sequence"/>
</dbReference>
<feature type="region of interest" description="Disordered" evidence="1">
    <location>
        <begin position="209"/>
        <end position="283"/>
    </location>
</feature>
<dbReference type="EMBL" id="CAJSTJ010000184">
    <property type="protein sequence ID" value="CAG7565475.1"/>
    <property type="molecule type" value="Genomic_DNA"/>
</dbReference>
<name>A0A8J2NPB8_FUSEQ</name>
<gene>
    <name evidence="2" type="ORF">FEQUK3_LOCUS11170</name>
</gene>
<organism evidence="2 3">
    <name type="scientific">Fusarium equiseti</name>
    <name type="common">Fusarium scirpi</name>
    <dbReference type="NCBI Taxonomy" id="61235"/>
    <lineage>
        <taxon>Eukaryota</taxon>
        <taxon>Fungi</taxon>
        <taxon>Dikarya</taxon>
        <taxon>Ascomycota</taxon>
        <taxon>Pezizomycotina</taxon>
        <taxon>Sordariomycetes</taxon>
        <taxon>Hypocreomycetidae</taxon>
        <taxon>Hypocreales</taxon>
        <taxon>Nectriaceae</taxon>
        <taxon>Fusarium</taxon>
        <taxon>Fusarium incarnatum-equiseti species complex</taxon>
    </lineage>
</organism>
<protein>
    <submittedName>
        <fullName evidence="2">Uncharacterized protein</fullName>
    </submittedName>
</protein>
<evidence type="ECO:0000313" key="2">
    <source>
        <dbReference type="EMBL" id="CAG7565475.1"/>
    </source>
</evidence>